<feature type="compositionally biased region" description="Low complexity" evidence="1">
    <location>
        <begin position="66"/>
        <end position="83"/>
    </location>
</feature>
<organism evidence="2 3">
    <name type="scientific">Synaphobranchus kaupii</name>
    <name type="common">Kaup's arrowtooth eel</name>
    <dbReference type="NCBI Taxonomy" id="118154"/>
    <lineage>
        <taxon>Eukaryota</taxon>
        <taxon>Metazoa</taxon>
        <taxon>Chordata</taxon>
        <taxon>Craniata</taxon>
        <taxon>Vertebrata</taxon>
        <taxon>Euteleostomi</taxon>
        <taxon>Actinopterygii</taxon>
        <taxon>Neopterygii</taxon>
        <taxon>Teleostei</taxon>
        <taxon>Anguilliformes</taxon>
        <taxon>Synaphobranchidae</taxon>
        <taxon>Synaphobranchus</taxon>
    </lineage>
</organism>
<dbReference type="AlphaFoldDB" id="A0A9Q1EBP5"/>
<proteinExistence type="predicted"/>
<evidence type="ECO:0000313" key="3">
    <source>
        <dbReference type="Proteomes" id="UP001152622"/>
    </source>
</evidence>
<accession>A0A9Q1EBP5</accession>
<dbReference type="Proteomes" id="UP001152622">
    <property type="component" value="Chromosome 20"/>
</dbReference>
<comment type="caution">
    <text evidence="2">The sequence shown here is derived from an EMBL/GenBank/DDBJ whole genome shotgun (WGS) entry which is preliminary data.</text>
</comment>
<dbReference type="EMBL" id="JAINUF010000020">
    <property type="protein sequence ID" value="KAJ8335816.1"/>
    <property type="molecule type" value="Genomic_DNA"/>
</dbReference>
<evidence type="ECO:0000313" key="2">
    <source>
        <dbReference type="EMBL" id="KAJ8335816.1"/>
    </source>
</evidence>
<feature type="region of interest" description="Disordered" evidence="1">
    <location>
        <begin position="63"/>
        <end position="83"/>
    </location>
</feature>
<evidence type="ECO:0000256" key="1">
    <source>
        <dbReference type="SAM" id="MobiDB-lite"/>
    </source>
</evidence>
<gene>
    <name evidence="2" type="ORF">SKAU_G00391580</name>
</gene>
<protein>
    <submittedName>
        <fullName evidence="2">Uncharacterized protein</fullName>
    </submittedName>
</protein>
<sequence>MDKGSDLHHASAQGTMVREERPPRGLFVAALCQDALSEYRMRRLLRLRMSAFRKPGHLSPTLTCTSSMASESPLPASPPHSALLLSGSAEPSLAHTPSSLLLARLFAPLGRGTGGD</sequence>
<reference evidence="2" key="1">
    <citation type="journal article" date="2023" name="Science">
        <title>Genome structures resolve the early diversification of teleost fishes.</title>
        <authorList>
            <person name="Parey E."/>
            <person name="Louis A."/>
            <person name="Montfort J."/>
            <person name="Bouchez O."/>
            <person name="Roques C."/>
            <person name="Iampietro C."/>
            <person name="Lluch J."/>
            <person name="Castinel A."/>
            <person name="Donnadieu C."/>
            <person name="Desvignes T."/>
            <person name="Floi Bucao C."/>
            <person name="Jouanno E."/>
            <person name="Wen M."/>
            <person name="Mejri S."/>
            <person name="Dirks R."/>
            <person name="Jansen H."/>
            <person name="Henkel C."/>
            <person name="Chen W.J."/>
            <person name="Zahm M."/>
            <person name="Cabau C."/>
            <person name="Klopp C."/>
            <person name="Thompson A.W."/>
            <person name="Robinson-Rechavi M."/>
            <person name="Braasch I."/>
            <person name="Lecointre G."/>
            <person name="Bobe J."/>
            <person name="Postlethwait J.H."/>
            <person name="Berthelot C."/>
            <person name="Roest Crollius H."/>
            <person name="Guiguen Y."/>
        </authorList>
    </citation>
    <scope>NUCLEOTIDE SEQUENCE</scope>
    <source>
        <strain evidence="2">WJC10195</strain>
    </source>
</reference>
<name>A0A9Q1EBP5_SYNKA</name>
<keyword evidence="3" id="KW-1185">Reference proteome</keyword>